<name>A0A4C1ZAK6_EUMVA</name>
<feature type="signal peptide" evidence="1">
    <location>
        <begin position="1"/>
        <end position="16"/>
    </location>
</feature>
<reference evidence="2 3" key="1">
    <citation type="journal article" date="2019" name="Commun. Biol.">
        <title>The bagworm genome reveals a unique fibroin gene that provides high tensile strength.</title>
        <authorList>
            <person name="Kono N."/>
            <person name="Nakamura H."/>
            <person name="Ohtoshi R."/>
            <person name="Tomita M."/>
            <person name="Numata K."/>
            <person name="Arakawa K."/>
        </authorList>
    </citation>
    <scope>NUCLEOTIDE SEQUENCE [LARGE SCALE GENOMIC DNA]</scope>
</reference>
<accession>A0A4C1ZAK6</accession>
<keyword evidence="3" id="KW-1185">Reference proteome</keyword>
<protein>
    <submittedName>
        <fullName evidence="2">Uncharacterized protein</fullName>
    </submittedName>
</protein>
<dbReference type="PROSITE" id="PS51257">
    <property type="entry name" value="PROKAR_LIPOPROTEIN"/>
    <property type="match status" value="1"/>
</dbReference>
<evidence type="ECO:0000313" key="2">
    <source>
        <dbReference type="EMBL" id="GBP83635.1"/>
    </source>
</evidence>
<dbReference type="EMBL" id="BGZK01001630">
    <property type="protein sequence ID" value="GBP83635.1"/>
    <property type="molecule type" value="Genomic_DNA"/>
</dbReference>
<organism evidence="2 3">
    <name type="scientific">Eumeta variegata</name>
    <name type="common">Bagworm moth</name>
    <name type="synonym">Eumeta japonica</name>
    <dbReference type="NCBI Taxonomy" id="151549"/>
    <lineage>
        <taxon>Eukaryota</taxon>
        <taxon>Metazoa</taxon>
        <taxon>Ecdysozoa</taxon>
        <taxon>Arthropoda</taxon>
        <taxon>Hexapoda</taxon>
        <taxon>Insecta</taxon>
        <taxon>Pterygota</taxon>
        <taxon>Neoptera</taxon>
        <taxon>Endopterygota</taxon>
        <taxon>Lepidoptera</taxon>
        <taxon>Glossata</taxon>
        <taxon>Ditrysia</taxon>
        <taxon>Tineoidea</taxon>
        <taxon>Psychidae</taxon>
        <taxon>Oiketicinae</taxon>
        <taxon>Eumeta</taxon>
    </lineage>
</organism>
<dbReference type="AlphaFoldDB" id="A0A4C1ZAK6"/>
<dbReference type="Proteomes" id="UP000299102">
    <property type="component" value="Unassembled WGS sequence"/>
</dbReference>
<evidence type="ECO:0000313" key="3">
    <source>
        <dbReference type="Proteomes" id="UP000299102"/>
    </source>
</evidence>
<sequence>MLRVMRHASLWLLVSSCSILPLCFRHRKPPPSAAISINLRAGPHPHADDPLVGKNTGPEEILGEASPLGQELARNISDLTLIKGILCPARGGRASACRAK</sequence>
<evidence type="ECO:0000256" key="1">
    <source>
        <dbReference type="SAM" id="SignalP"/>
    </source>
</evidence>
<comment type="caution">
    <text evidence="2">The sequence shown here is derived from an EMBL/GenBank/DDBJ whole genome shotgun (WGS) entry which is preliminary data.</text>
</comment>
<keyword evidence="1" id="KW-0732">Signal</keyword>
<proteinExistence type="predicted"/>
<gene>
    <name evidence="2" type="ORF">EVAR_60334_1</name>
</gene>
<feature type="chain" id="PRO_5020026169" evidence="1">
    <location>
        <begin position="17"/>
        <end position="100"/>
    </location>
</feature>